<dbReference type="Proteomes" id="UP000076609">
    <property type="component" value="Unassembled WGS sequence"/>
</dbReference>
<dbReference type="SUPFAM" id="SSF48163">
    <property type="entry name" value="An anticodon-binding domain of class I aminoacyl-tRNA synthetases"/>
    <property type="match status" value="1"/>
</dbReference>
<feature type="domain" description="Aminoacyl-tRNA synthetase class I anticodon-binding" evidence="10">
    <location>
        <begin position="363"/>
        <end position="437"/>
    </location>
</feature>
<dbReference type="EMBL" id="LQQO01000034">
    <property type="protein sequence ID" value="KZE11566.1"/>
    <property type="molecule type" value="Genomic_DNA"/>
</dbReference>
<organism evidence="11 12">
    <name type="scientific">Sphingomonas hankookensis</name>
    <dbReference type="NCBI Taxonomy" id="563996"/>
    <lineage>
        <taxon>Bacteria</taxon>
        <taxon>Pseudomonadati</taxon>
        <taxon>Pseudomonadota</taxon>
        <taxon>Alphaproteobacteria</taxon>
        <taxon>Sphingomonadales</taxon>
        <taxon>Sphingomonadaceae</taxon>
        <taxon>Sphingomonas</taxon>
    </lineage>
</organism>
<feature type="short sequence motif" description="'HIGH' region" evidence="8">
    <location>
        <begin position="8"/>
        <end position="18"/>
    </location>
</feature>
<dbReference type="EC" id="6.1.1.17" evidence="8"/>
<evidence type="ECO:0000313" key="12">
    <source>
        <dbReference type="Proteomes" id="UP000076609"/>
    </source>
</evidence>
<evidence type="ECO:0000313" key="11">
    <source>
        <dbReference type="EMBL" id="KZE11566.1"/>
    </source>
</evidence>
<comment type="subcellular location">
    <subcellularLocation>
        <location evidence="8">Cytoplasm</location>
    </subcellularLocation>
</comment>
<dbReference type="Pfam" id="PF19269">
    <property type="entry name" value="Anticodon_2"/>
    <property type="match status" value="1"/>
</dbReference>
<dbReference type="PANTHER" id="PTHR43311:SF2">
    <property type="entry name" value="GLUTAMATE--TRNA LIGASE, MITOCHONDRIAL-RELATED"/>
    <property type="match status" value="1"/>
</dbReference>
<evidence type="ECO:0000256" key="7">
    <source>
        <dbReference type="ARBA" id="ARBA00023146"/>
    </source>
</evidence>
<dbReference type="Pfam" id="PF00749">
    <property type="entry name" value="tRNA-synt_1c"/>
    <property type="match status" value="1"/>
</dbReference>
<feature type="short sequence motif" description="'KMSKS' region" evidence="8">
    <location>
        <begin position="238"/>
        <end position="242"/>
    </location>
</feature>
<dbReference type="Gene3D" id="3.40.50.620">
    <property type="entry name" value="HUPs"/>
    <property type="match status" value="1"/>
</dbReference>
<evidence type="ECO:0000256" key="4">
    <source>
        <dbReference type="ARBA" id="ARBA00022741"/>
    </source>
</evidence>
<sequence>MTVTRFAPSPTGFLHIGNLRTALHNWMFAKKAGGRFLLRIDDTDAQRSEERFVAAIRRDLAWLGLVPDGEERQSARFDRYEAVFADMVARGRIYPAYETPEELDLRRKILAGRGLPPVYDRAALKLSDEDRARLEEEGRRPHWRFRLEAEPIAWDDMVRGPQRFDGALLSDPVVRRADGSWLYLLPSVIDDADMGVTHVVRGEDHVSNTATQMQMFAAMGATPPAFAHEALLVGNEGKLSKRLGSLGVEHFREQGIEPEAVVALLARLGTSDPVEPVVDPAPLIAAFDFGRFGRAPARFDEGELAQVNARIVHQLPFERVRQALPEWMDAAAWDAVRGNLERVADAADWWRVVTGPVDALPVAEEDRAFLTRAAEVAAGLAWVDPWAELTSALKAETGRKGKALFLPLRRALTGMDHGPDMAALLPLIGRERAVARLTG</sequence>
<keyword evidence="6 8" id="KW-0648">Protein biosynthesis</keyword>
<feature type="binding site" evidence="8">
    <location>
        <position position="241"/>
    </location>
    <ligand>
        <name>ATP</name>
        <dbReference type="ChEBI" id="CHEBI:30616"/>
    </ligand>
</feature>
<dbReference type="HAMAP" id="MF_00022">
    <property type="entry name" value="Glu_tRNA_synth_type1"/>
    <property type="match status" value="1"/>
</dbReference>
<accession>A0ABR5Y9U1</accession>
<proteinExistence type="inferred from homology"/>
<dbReference type="InterPro" id="IPR008925">
    <property type="entry name" value="aa_tRNA-synth_I_cd-bd_sf"/>
</dbReference>
<dbReference type="InterPro" id="IPR020751">
    <property type="entry name" value="aa-tRNA-synth_I_codon-bd_sub2"/>
</dbReference>
<keyword evidence="2 8" id="KW-0963">Cytoplasm</keyword>
<dbReference type="SUPFAM" id="SSF52374">
    <property type="entry name" value="Nucleotidylyl transferase"/>
    <property type="match status" value="1"/>
</dbReference>
<gene>
    <name evidence="8" type="primary">gltX</name>
    <name evidence="11" type="ORF">AVT10_04810</name>
</gene>
<dbReference type="Gene3D" id="1.10.10.350">
    <property type="match status" value="1"/>
</dbReference>
<comment type="function">
    <text evidence="8">Catalyzes the attachment of glutamate to tRNA(Glu) in a two-step reaction: glutamate is first activated by ATP to form Glu-AMP and then transferred to the acceptor end of tRNA(Glu).</text>
</comment>
<keyword evidence="12" id="KW-1185">Reference proteome</keyword>
<dbReference type="InterPro" id="IPR000924">
    <property type="entry name" value="Glu/Gln-tRNA-synth"/>
</dbReference>
<dbReference type="GO" id="GO:0016874">
    <property type="term" value="F:ligase activity"/>
    <property type="evidence" value="ECO:0007669"/>
    <property type="project" value="UniProtKB-KW"/>
</dbReference>
<keyword evidence="5 8" id="KW-0067">ATP-binding</keyword>
<dbReference type="InterPro" id="IPR045462">
    <property type="entry name" value="aa-tRNA-synth_I_cd-bd"/>
</dbReference>
<protein>
    <recommendedName>
        <fullName evidence="8">Glutamate--tRNA ligase</fullName>
        <ecNumber evidence="8">6.1.1.17</ecNumber>
    </recommendedName>
    <alternativeName>
        <fullName evidence="8">Glutamyl-tRNA synthetase</fullName>
        <shortName evidence="8">GluRS</shortName>
    </alternativeName>
</protein>
<feature type="domain" description="Glutamyl/glutaminyl-tRNA synthetase class Ib catalytic" evidence="9">
    <location>
        <begin position="3"/>
        <end position="275"/>
    </location>
</feature>
<comment type="caution">
    <text evidence="11">The sequence shown here is derived from an EMBL/GenBank/DDBJ whole genome shotgun (WGS) entry which is preliminary data.</text>
</comment>
<evidence type="ECO:0000256" key="2">
    <source>
        <dbReference type="ARBA" id="ARBA00022490"/>
    </source>
</evidence>
<evidence type="ECO:0000256" key="6">
    <source>
        <dbReference type="ARBA" id="ARBA00022917"/>
    </source>
</evidence>
<comment type="catalytic activity">
    <reaction evidence="8">
        <text>tRNA(Glu) + L-glutamate + ATP = L-glutamyl-tRNA(Glu) + AMP + diphosphate</text>
        <dbReference type="Rhea" id="RHEA:23540"/>
        <dbReference type="Rhea" id="RHEA-COMP:9663"/>
        <dbReference type="Rhea" id="RHEA-COMP:9680"/>
        <dbReference type="ChEBI" id="CHEBI:29985"/>
        <dbReference type="ChEBI" id="CHEBI:30616"/>
        <dbReference type="ChEBI" id="CHEBI:33019"/>
        <dbReference type="ChEBI" id="CHEBI:78442"/>
        <dbReference type="ChEBI" id="CHEBI:78520"/>
        <dbReference type="ChEBI" id="CHEBI:456215"/>
        <dbReference type="EC" id="6.1.1.17"/>
    </reaction>
</comment>
<dbReference type="PRINTS" id="PR00987">
    <property type="entry name" value="TRNASYNTHGLU"/>
</dbReference>
<reference evidence="12" key="1">
    <citation type="submission" date="2016-01" db="EMBL/GenBank/DDBJ databases">
        <title>Draft genome of Chromobacterium sp. F49.</title>
        <authorList>
            <person name="Hong K.W."/>
        </authorList>
    </citation>
    <scope>NUCLEOTIDE SEQUENCE [LARGE SCALE GENOMIC DNA]</scope>
    <source>
        <strain evidence="12">CN3</strain>
    </source>
</reference>
<dbReference type="InterPro" id="IPR049940">
    <property type="entry name" value="GluQ/Sye"/>
</dbReference>
<dbReference type="PROSITE" id="PS00178">
    <property type="entry name" value="AA_TRNA_LIGASE_I"/>
    <property type="match status" value="1"/>
</dbReference>
<evidence type="ECO:0000259" key="10">
    <source>
        <dbReference type="Pfam" id="PF19269"/>
    </source>
</evidence>
<evidence type="ECO:0000259" key="9">
    <source>
        <dbReference type="Pfam" id="PF00749"/>
    </source>
</evidence>
<dbReference type="InterPro" id="IPR004527">
    <property type="entry name" value="Glu-tRNA-ligase_bac/mito"/>
</dbReference>
<dbReference type="PANTHER" id="PTHR43311">
    <property type="entry name" value="GLUTAMATE--TRNA LIGASE"/>
    <property type="match status" value="1"/>
</dbReference>
<keyword evidence="4 8" id="KW-0547">Nucleotide-binding</keyword>
<evidence type="ECO:0000256" key="1">
    <source>
        <dbReference type="ARBA" id="ARBA00007894"/>
    </source>
</evidence>
<dbReference type="InterPro" id="IPR020058">
    <property type="entry name" value="Glu/Gln-tRNA-synth_Ib_cat-dom"/>
</dbReference>
<evidence type="ECO:0000256" key="3">
    <source>
        <dbReference type="ARBA" id="ARBA00022598"/>
    </source>
</evidence>
<evidence type="ECO:0000256" key="5">
    <source>
        <dbReference type="ARBA" id="ARBA00022840"/>
    </source>
</evidence>
<comment type="caution">
    <text evidence="8">Lacks conserved residue(s) required for the propagation of feature annotation.</text>
</comment>
<evidence type="ECO:0000256" key="8">
    <source>
        <dbReference type="HAMAP-Rule" id="MF_00022"/>
    </source>
</evidence>
<comment type="similarity">
    <text evidence="1 8">Belongs to the class-I aminoacyl-tRNA synthetase family. Glutamate--tRNA ligase type 1 subfamily.</text>
</comment>
<keyword evidence="3 8" id="KW-0436">Ligase</keyword>
<dbReference type="RefSeq" id="WP_066692209.1">
    <property type="nucleotide sequence ID" value="NZ_CP117025.1"/>
</dbReference>
<dbReference type="InterPro" id="IPR001412">
    <property type="entry name" value="aa-tRNA-synth_I_CS"/>
</dbReference>
<dbReference type="NCBIfam" id="TIGR00464">
    <property type="entry name" value="gltX_bact"/>
    <property type="match status" value="1"/>
</dbReference>
<dbReference type="InterPro" id="IPR014729">
    <property type="entry name" value="Rossmann-like_a/b/a_fold"/>
</dbReference>
<name>A0ABR5Y9U1_9SPHN</name>
<keyword evidence="7 8" id="KW-0030">Aminoacyl-tRNA synthetase</keyword>
<comment type="subunit">
    <text evidence="8">Monomer.</text>
</comment>